<evidence type="ECO:0000313" key="3">
    <source>
        <dbReference type="Proteomes" id="UP000244336"/>
    </source>
</evidence>
<organism evidence="2 3">
    <name type="scientific">Panicum hallii var. hallii</name>
    <dbReference type="NCBI Taxonomy" id="1504633"/>
    <lineage>
        <taxon>Eukaryota</taxon>
        <taxon>Viridiplantae</taxon>
        <taxon>Streptophyta</taxon>
        <taxon>Embryophyta</taxon>
        <taxon>Tracheophyta</taxon>
        <taxon>Spermatophyta</taxon>
        <taxon>Magnoliopsida</taxon>
        <taxon>Liliopsida</taxon>
        <taxon>Poales</taxon>
        <taxon>Poaceae</taxon>
        <taxon>PACMAD clade</taxon>
        <taxon>Panicoideae</taxon>
        <taxon>Panicodae</taxon>
        <taxon>Paniceae</taxon>
        <taxon>Panicinae</taxon>
        <taxon>Panicum</taxon>
        <taxon>Panicum sect. Panicum</taxon>
    </lineage>
</organism>
<dbReference type="Proteomes" id="UP000244336">
    <property type="component" value="Chromosome 9"/>
</dbReference>
<dbReference type="Gramene" id="PUZ43101">
    <property type="protein sequence ID" value="PUZ43101"/>
    <property type="gene ID" value="GQ55_9G635100"/>
</dbReference>
<reference evidence="2 3" key="1">
    <citation type="submission" date="2018-04" db="EMBL/GenBank/DDBJ databases">
        <title>WGS assembly of Panicum hallii var. hallii HAL2.</title>
        <authorList>
            <person name="Lovell J."/>
            <person name="Jenkins J."/>
            <person name="Lowry D."/>
            <person name="Mamidi S."/>
            <person name="Sreedasyam A."/>
            <person name="Weng X."/>
            <person name="Barry K."/>
            <person name="Bonette J."/>
            <person name="Campitelli B."/>
            <person name="Daum C."/>
            <person name="Gordon S."/>
            <person name="Gould B."/>
            <person name="Lipzen A."/>
            <person name="MacQueen A."/>
            <person name="Palacio-Mejia J."/>
            <person name="Plott C."/>
            <person name="Shakirov E."/>
            <person name="Shu S."/>
            <person name="Yoshinaga Y."/>
            <person name="Zane M."/>
            <person name="Rokhsar D."/>
            <person name="Grimwood J."/>
            <person name="Schmutz J."/>
            <person name="Juenger T."/>
        </authorList>
    </citation>
    <scope>NUCLEOTIDE SEQUENCE [LARGE SCALE GENOMIC DNA]</scope>
    <source>
        <strain evidence="3">cv. HAL2</strain>
    </source>
</reference>
<sequence>MSSSLAVYVYAFPACRCRRPHLFPVSCLLFAAGDEIFGLVGFFKTPASKSPRLLIPISSFSLPSQHKARFLLVPGKGAYS</sequence>
<evidence type="ECO:0000313" key="2">
    <source>
        <dbReference type="EMBL" id="PUZ43101.1"/>
    </source>
</evidence>
<keyword evidence="1" id="KW-0472">Membrane</keyword>
<gene>
    <name evidence="2" type="ORF">GQ55_9G635100</name>
</gene>
<keyword evidence="1" id="KW-0812">Transmembrane</keyword>
<dbReference type="EMBL" id="CM009757">
    <property type="protein sequence ID" value="PUZ43101.1"/>
    <property type="molecule type" value="Genomic_DNA"/>
</dbReference>
<accession>A0A2T7CID2</accession>
<proteinExistence type="predicted"/>
<feature type="transmembrane region" description="Helical" evidence="1">
    <location>
        <begin position="22"/>
        <end position="43"/>
    </location>
</feature>
<name>A0A2T7CID2_9POAL</name>
<dbReference type="AlphaFoldDB" id="A0A2T7CID2"/>
<evidence type="ECO:0000256" key="1">
    <source>
        <dbReference type="SAM" id="Phobius"/>
    </source>
</evidence>
<keyword evidence="1" id="KW-1133">Transmembrane helix</keyword>
<keyword evidence="3" id="KW-1185">Reference proteome</keyword>
<protein>
    <submittedName>
        <fullName evidence="2">Uncharacterized protein</fullName>
    </submittedName>
</protein>